<sequence>MGSLLAAGRQSGKEVGQKDGPQRGAVTCCICSVRSPLRKFLMGSLHSAEPQALRWQGRERRGPHQEAVICCTRCPTAPLLSPLRRILTGSLPAAERRGGEVVRWQGDQVHKEQLGRRSAHLLPGRSRGMNLQAEDSPRWGAAPGRERWFVVAYCTGRPDRAADLLPCSRGDPAGPR</sequence>
<proteinExistence type="predicted"/>
<evidence type="ECO:0000313" key="2">
    <source>
        <dbReference type="EMBL" id="KAJ1203187.1"/>
    </source>
</evidence>
<name>A0AAV7VRA0_PLEWA</name>
<feature type="compositionally biased region" description="Basic and acidic residues" evidence="1">
    <location>
        <begin position="11"/>
        <end position="21"/>
    </location>
</feature>
<keyword evidence="3" id="KW-1185">Reference proteome</keyword>
<gene>
    <name evidence="2" type="ORF">NDU88_006980</name>
</gene>
<reference evidence="2" key="1">
    <citation type="journal article" date="2022" name="bioRxiv">
        <title>Sequencing and chromosome-scale assembly of the giantPleurodeles waltlgenome.</title>
        <authorList>
            <person name="Brown T."/>
            <person name="Elewa A."/>
            <person name="Iarovenko S."/>
            <person name="Subramanian E."/>
            <person name="Araus A.J."/>
            <person name="Petzold A."/>
            <person name="Susuki M."/>
            <person name="Suzuki K.-i.T."/>
            <person name="Hayashi T."/>
            <person name="Toyoda A."/>
            <person name="Oliveira C."/>
            <person name="Osipova E."/>
            <person name="Leigh N.D."/>
            <person name="Simon A."/>
            <person name="Yun M.H."/>
        </authorList>
    </citation>
    <scope>NUCLEOTIDE SEQUENCE</scope>
    <source>
        <strain evidence="2">20211129_DDA</strain>
        <tissue evidence="2">Liver</tissue>
    </source>
</reference>
<dbReference type="AlphaFoldDB" id="A0AAV7VRA0"/>
<evidence type="ECO:0000256" key="1">
    <source>
        <dbReference type="SAM" id="MobiDB-lite"/>
    </source>
</evidence>
<evidence type="ECO:0000313" key="3">
    <source>
        <dbReference type="Proteomes" id="UP001066276"/>
    </source>
</evidence>
<dbReference type="EMBL" id="JANPWB010000003">
    <property type="protein sequence ID" value="KAJ1203187.1"/>
    <property type="molecule type" value="Genomic_DNA"/>
</dbReference>
<protein>
    <submittedName>
        <fullName evidence="2">Uncharacterized protein</fullName>
    </submittedName>
</protein>
<organism evidence="2 3">
    <name type="scientific">Pleurodeles waltl</name>
    <name type="common">Iberian ribbed newt</name>
    <dbReference type="NCBI Taxonomy" id="8319"/>
    <lineage>
        <taxon>Eukaryota</taxon>
        <taxon>Metazoa</taxon>
        <taxon>Chordata</taxon>
        <taxon>Craniata</taxon>
        <taxon>Vertebrata</taxon>
        <taxon>Euteleostomi</taxon>
        <taxon>Amphibia</taxon>
        <taxon>Batrachia</taxon>
        <taxon>Caudata</taxon>
        <taxon>Salamandroidea</taxon>
        <taxon>Salamandridae</taxon>
        <taxon>Pleurodelinae</taxon>
        <taxon>Pleurodeles</taxon>
    </lineage>
</organism>
<accession>A0AAV7VRA0</accession>
<feature type="region of interest" description="Disordered" evidence="1">
    <location>
        <begin position="1"/>
        <end position="22"/>
    </location>
</feature>
<comment type="caution">
    <text evidence="2">The sequence shown here is derived from an EMBL/GenBank/DDBJ whole genome shotgun (WGS) entry which is preliminary data.</text>
</comment>
<dbReference type="Proteomes" id="UP001066276">
    <property type="component" value="Chromosome 2_1"/>
</dbReference>